<dbReference type="PROSITE" id="PS01220">
    <property type="entry name" value="PBP"/>
    <property type="match status" value="1"/>
</dbReference>
<dbReference type="Proteomes" id="UP000316621">
    <property type="component" value="Chromosome 4"/>
</dbReference>
<evidence type="ECO:0000256" key="1">
    <source>
        <dbReference type="ARBA" id="ARBA00007091"/>
    </source>
</evidence>
<dbReference type="OMA" id="IPEVHYK"/>
<reference evidence="2 3" key="1">
    <citation type="journal article" date="2018" name="Science">
        <title>The opium poppy genome and morphinan production.</title>
        <authorList>
            <person name="Guo L."/>
            <person name="Winzer T."/>
            <person name="Yang X."/>
            <person name="Li Y."/>
            <person name="Ning Z."/>
            <person name="He Z."/>
            <person name="Teodor R."/>
            <person name="Lu Y."/>
            <person name="Bowser T.A."/>
            <person name="Graham I.A."/>
            <person name="Ye K."/>
        </authorList>
    </citation>
    <scope>NUCLEOTIDE SEQUENCE [LARGE SCALE GENOMIC DNA]</scope>
    <source>
        <strain evidence="3">cv. HN1</strain>
        <tissue evidence="2">Leaves</tissue>
    </source>
</reference>
<dbReference type="STRING" id="3469.A0A4Y7JCC8"/>
<evidence type="ECO:0000313" key="3">
    <source>
        <dbReference type="Proteomes" id="UP000316621"/>
    </source>
</evidence>
<dbReference type="InterPro" id="IPR001858">
    <property type="entry name" value="Phosphatidylethanolamine-bd_CS"/>
</dbReference>
<dbReference type="InterPro" id="IPR008914">
    <property type="entry name" value="PEBP"/>
</dbReference>
<dbReference type="CDD" id="cd00866">
    <property type="entry name" value="PEBP_euk"/>
    <property type="match status" value="1"/>
</dbReference>
<protein>
    <submittedName>
        <fullName evidence="2">Uncharacterized protein</fullName>
    </submittedName>
</protein>
<name>A0A4Y7JCC8_PAPSO</name>
<comment type="similarity">
    <text evidence="1">Belongs to the phosphatidylethanolamine-binding protein family.</text>
</comment>
<dbReference type="PANTHER" id="PTHR11362:SF82">
    <property type="entry name" value="PHOSPHATIDYLETHANOLAMINE-BINDING PROTEIN 4"/>
    <property type="match status" value="1"/>
</dbReference>
<dbReference type="EMBL" id="CM010718">
    <property type="protein sequence ID" value="RZC58176.1"/>
    <property type="molecule type" value="Genomic_DNA"/>
</dbReference>
<dbReference type="PANTHER" id="PTHR11362">
    <property type="entry name" value="PHOSPHATIDYLETHANOLAMINE-BINDING PROTEIN"/>
    <property type="match status" value="1"/>
</dbReference>
<keyword evidence="3" id="KW-1185">Reference proteome</keyword>
<gene>
    <name evidence="2" type="ORF">C5167_005482</name>
</gene>
<evidence type="ECO:0000313" key="2">
    <source>
        <dbReference type="EMBL" id="RZC58176.1"/>
    </source>
</evidence>
<accession>A0A4Y7JCC8</accession>
<dbReference type="Gene3D" id="3.90.280.10">
    <property type="entry name" value="PEBP-like"/>
    <property type="match status" value="1"/>
</dbReference>
<dbReference type="SUPFAM" id="SSF49777">
    <property type="entry name" value="PEBP-like"/>
    <property type="match status" value="1"/>
</dbReference>
<dbReference type="InterPro" id="IPR035810">
    <property type="entry name" value="PEBP_euk"/>
</dbReference>
<proteinExistence type="inferred from homology"/>
<organism evidence="2 3">
    <name type="scientific">Papaver somniferum</name>
    <name type="common">Opium poppy</name>
    <dbReference type="NCBI Taxonomy" id="3469"/>
    <lineage>
        <taxon>Eukaryota</taxon>
        <taxon>Viridiplantae</taxon>
        <taxon>Streptophyta</taxon>
        <taxon>Embryophyta</taxon>
        <taxon>Tracheophyta</taxon>
        <taxon>Spermatophyta</taxon>
        <taxon>Magnoliopsida</taxon>
        <taxon>Ranunculales</taxon>
        <taxon>Papaveraceae</taxon>
        <taxon>Papaveroideae</taxon>
        <taxon>Papaver</taxon>
    </lineage>
</organism>
<dbReference type="Gramene" id="RZC58176">
    <property type="protein sequence ID" value="RZC58176"/>
    <property type="gene ID" value="C5167_005482"/>
</dbReference>
<dbReference type="Pfam" id="PF01161">
    <property type="entry name" value="PBP"/>
    <property type="match status" value="1"/>
</dbReference>
<sequence length="202" mass="22564">MFFNNKPSDRFSQSRFLVGLLWMMAGTDDSNNNWVDPRQVDPLVVGKVIGDVVDMFVPRLNISVCYGSKHLTIGCEIKPSVAVDPPKVQISGSPQHLYTLVMVDPDAPSPSEPTMREYIHWIVVDVPGGTSPSEGKEVVRYMGPKPPVGMHRYVMVVFMQKGELKMVVEEPASRAHFNTGNFAQQYDLGIPVSAFYFNSQKE</sequence>
<dbReference type="InterPro" id="IPR036610">
    <property type="entry name" value="PEBP-like_sf"/>
</dbReference>
<dbReference type="AlphaFoldDB" id="A0A4Y7JCC8"/>